<dbReference type="PROSITE" id="PS50137">
    <property type="entry name" value="DS_RBD"/>
    <property type="match status" value="4"/>
</dbReference>
<dbReference type="CDD" id="cd19882">
    <property type="entry name" value="DSRM_STAU2_rpt2"/>
    <property type="match status" value="1"/>
</dbReference>
<dbReference type="InterPro" id="IPR051740">
    <property type="entry name" value="DRBM-containing_protein"/>
</dbReference>
<dbReference type="Gene3D" id="3.30.160.20">
    <property type="match status" value="5"/>
</dbReference>
<sequence>MVCSGLKTLPPGMAEPAAGQGPQAAGGTTTLANSKEKTPMCLVNELARYNKVTHQYHLVEESGLPHKKTFLVVLKLDKEEYSASGPSIKKAQHSAAQFALQSTTFKHPPPKSHRPHDPVTPTVELNALAMKRGEPAIYQMVDPHPTPYIAPNLNFRGIYNQRYHFPKVPSPFFVSLKVGARQFYGKGRTAKEARHCAAEEALRTLRDLPLPDHVRKRPEVKVNGDSGGGRAADDDDDSEDSDEVKSPISLVYEVALKRNFSVSFEMLRESGPPHMRTFITRCSVGDITTEGEGKGKKISKKRSAEKMLDELKKLSPLPPTVQKVKKKPIIKKKTRNLIKEQKPDLHFSQSINPISRLIQIQHAKKDREPIYTVTAERGESRMREFVIQCTLGDLSTTGTGPKKKMAKSNAAEAMLQLLGYSRPQAGKPPIKVMGGGGMEVGGVPAPCVGPVDRDCSLCLSGGVSVLNRAPGGGSQLPKPDINKLILSTAGTIARELLDSGVSPTAEAIRKAGHLPPLTPSLHRKQQLHYVAEVLGFQVKFTDFPKNNKLEHLSLVTLSTSPPHVKHGSGPTVEASHDQAALAALRSLAEMDPADGGKDC</sequence>
<evidence type="ECO:0000313" key="6">
    <source>
        <dbReference type="EMBL" id="UYV61489.1"/>
    </source>
</evidence>
<evidence type="ECO:0000256" key="2">
    <source>
        <dbReference type="ARBA" id="ARBA00022884"/>
    </source>
</evidence>
<protein>
    <submittedName>
        <fullName evidence="6">STAU1</fullName>
    </submittedName>
</protein>
<dbReference type="Pfam" id="PF00035">
    <property type="entry name" value="dsrm"/>
    <property type="match status" value="3"/>
</dbReference>
<feature type="compositionally biased region" description="Basic and acidic residues" evidence="4">
    <location>
        <begin position="209"/>
        <end position="222"/>
    </location>
</feature>
<evidence type="ECO:0000256" key="4">
    <source>
        <dbReference type="SAM" id="MobiDB-lite"/>
    </source>
</evidence>
<dbReference type="InterPro" id="IPR014720">
    <property type="entry name" value="dsRBD_dom"/>
</dbReference>
<evidence type="ECO:0000256" key="1">
    <source>
        <dbReference type="ARBA" id="ARBA00022737"/>
    </source>
</evidence>
<dbReference type="CDD" id="cd19860">
    <property type="entry name" value="DSRM_STAU_rpt4"/>
    <property type="match status" value="1"/>
</dbReference>
<evidence type="ECO:0000256" key="3">
    <source>
        <dbReference type="PROSITE-ProRule" id="PRU00266"/>
    </source>
</evidence>
<accession>A0ABY6JY49</accession>
<reference evidence="6 7" key="1">
    <citation type="submission" date="2022-01" db="EMBL/GenBank/DDBJ databases">
        <title>A chromosomal length assembly of Cordylochernes scorpioides.</title>
        <authorList>
            <person name="Zeh D."/>
            <person name="Zeh J."/>
        </authorList>
    </citation>
    <scope>NUCLEOTIDE SEQUENCE [LARGE SCALE GENOMIC DNA]</scope>
    <source>
        <strain evidence="6">IN4F17</strain>
        <tissue evidence="6">Whole Body</tissue>
    </source>
</reference>
<feature type="domain" description="DRBM" evidence="5">
    <location>
        <begin position="38"/>
        <end position="105"/>
    </location>
</feature>
<dbReference type="Pfam" id="PF16482">
    <property type="entry name" value="Staufen_C"/>
    <property type="match status" value="1"/>
</dbReference>
<feature type="compositionally biased region" description="Acidic residues" evidence="4">
    <location>
        <begin position="233"/>
        <end position="242"/>
    </location>
</feature>
<proteinExistence type="predicted"/>
<dbReference type="CDD" id="cd19859">
    <property type="entry name" value="DSRM_STAU_rpt3"/>
    <property type="match status" value="1"/>
</dbReference>
<feature type="domain" description="DRBM" evidence="5">
    <location>
        <begin position="352"/>
        <end position="420"/>
    </location>
</feature>
<dbReference type="InterPro" id="IPR032478">
    <property type="entry name" value="Staufen_C"/>
</dbReference>
<dbReference type="EMBL" id="CP092863">
    <property type="protein sequence ID" value="UYV61489.1"/>
    <property type="molecule type" value="Genomic_DNA"/>
</dbReference>
<dbReference type="PANTHER" id="PTHR46054">
    <property type="entry name" value="MATERNAL EFFECT PROTEIN STAUFEN"/>
    <property type="match status" value="1"/>
</dbReference>
<feature type="domain" description="DRBM" evidence="5">
    <location>
        <begin position="246"/>
        <end position="313"/>
    </location>
</feature>
<dbReference type="Proteomes" id="UP001235939">
    <property type="component" value="Chromosome 01"/>
</dbReference>
<evidence type="ECO:0000313" key="7">
    <source>
        <dbReference type="Proteomes" id="UP001235939"/>
    </source>
</evidence>
<feature type="region of interest" description="Disordered" evidence="4">
    <location>
        <begin position="1"/>
        <end position="31"/>
    </location>
</feature>
<name>A0ABY6JY49_9ARAC</name>
<keyword evidence="2 3" id="KW-0694">RNA-binding</keyword>
<keyword evidence="1" id="KW-0677">Repeat</keyword>
<dbReference type="SUPFAM" id="SSF54768">
    <property type="entry name" value="dsRNA-binding domain-like"/>
    <property type="match status" value="5"/>
</dbReference>
<feature type="region of interest" description="Disordered" evidence="4">
    <location>
        <begin position="209"/>
        <end position="244"/>
    </location>
</feature>
<organism evidence="6 7">
    <name type="scientific">Cordylochernes scorpioides</name>
    <dbReference type="NCBI Taxonomy" id="51811"/>
    <lineage>
        <taxon>Eukaryota</taxon>
        <taxon>Metazoa</taxon>
        <taxon>Ecdysozoa</taxon>
        <taxon>Arthropoda</taxon>
        <taxon>Chelicerata</taxon>
        <taxon>Arachnida</taxon>
        <taxon>Pseudoscorpiones</taxon>
        <taxon>Cheliferoidea</taxon>
        <taxon>Chernetidae</taxon>
        <taxon>Cordylochernes</taxon>
    </lineage>
</organism>
<dbReference type="CDD" id="cd19861">
    <property type="entry name" value="DSRM_STAU_rpt5"/>
    <property type="match status" value="1"/>
</dbReference>
<evidence type="ECO:0000259" key="5">
    <source>
        <dbReference type="PROSITE" id="PS50137"/>
    </source>
</evidence>
<keyword evidence="7" id="KW-1185">Reference proteome</keyword>
<dbReference type="InterPro" id="IPR044464">
    <property type="entry name" value="STAU2_DSRM_2"/>
</dbReference>
<dbReference type="PANTHER" id="PTHR46054:SF3">
    <property type="entry name" value="MATERNAL EFFECT PROTEIN STAUFEN"/>
    <property type="match status" value="1"/>
</dbReference>
<gene>
    <name evidence="6" type="ORF">LAZ67_1005040</name>
</gene>
<dbReference type="SMART" id="SM00358">
    <property type="entry name" value="DSRM"/>
    <property type="match status" value="4"/>
</dbReference>
<dbReference type="CDD" id="cd19857">
    <property type="entry name" value="DSRM_STAU_rpt1"/>
    <property type="match status" value="1"/>
</dbReference>
<feature type="compositionally biased region" description="Low complexity" evidence="4">
    <location>
        <begin position="10"/>
        <end position="27"/>
    </location>
</feature>
<feature type="domain" description="DRBM" evidence="5">
    <location>
        <begin position="120"/>
        <end position="207"/>
    </location>
</feature>